<dbReference type="SMART" id="SM00174">
    <property type="entry name" value="RHO"/>
    <property type="match status" value="1"/>
</dbReference>
<dbReference type="Pfam" id="PF00071">
    <property type="entry name" value="Ras"/>
    <property type="match status" value="1"/>
</dbReference>
<evidence type="ECO:0000313" key="4">
    <source>
        <dbReference type="EMBL" id="KAL3316091.1"/>
    </source>
</evidence>
<evidence type="ECO:0000256" key="1">
    <source>
        <dbReference type="ARBA" id="ARBA00006270"/>
    </source>
</evidence>
<dbReference type="FunFam" id="3.40.50.300:FF:001329">
    <property type="entry name" value="Small GTP-binding protein, putative"/>
    <property type="match status" value="1"/>
</dbReference>
<keyword evidence="2" id="KW-0547">Nucleotide-binding</keyword>
<dbReference type="InterPro" id="IPR001806">
    <property type="entry name" value="Small_GTPase"/>
</dbReference>
<keyword evidence="5" id="KW-1185">Reference proteome</keyword>
<dbReference type="Proteomes" id="UP001626550">
    <property type="component" value="Unassembled WGS sequence"/>
</dbReference>
<dbReference type="PROSITE" id="PS51421">
    <property type="entry name" value="RAS"/>
    <property type="match status" value="1"/>
</dbReference>
<dbReference type="GO" id="GO:0005525">
    <property type="term" value="F:GTP binding"/>
    <property type="evidence" value="ECO:0007669"/>
    <property type="project" value="UniProtKB-KW"/>
</dbReference>
<comment type="caution">
    <text evidence="4">The sequence shown here is derived from an EMBL/GenBank/DDBJ whole genome shotgun (WGS) entry which is preliminary data.</text>
</comment>
<reference evidence="4 5" key="1">
    <citation type="submission" date="2024-11" db="EMBL/GenBank/DDBJ databases">
        <title>Adaptive evolution of stress response genes in parasites aligns with host niche diversity.</title>
        <authorList>
            <person name="Hahn C."/>
            <person name="Resl P."/>
        </authorList>
    </citation>
    <scope>NUCLEOTIDE SEQUENCE [LARGE SCALE GENOMIC DNA]</scope>
    <source>
        <strain evidence="4">EGGRZ-B1_66</strain>
        <tissue evidence="4">Body</tissue>
    </source>
</reference>
<dbReference type="PROSITE" id="PS51419">
    <property type="entry name" value="RAB"/>
    <property type="match status" value="1"/>
</dbReference>
<dbReference type="SUPFAM" id="SSF52540">
    <property type="entry name" value="P-loop containing nucleoside triphosphate hydrolases"/>
    <property type="match status" value="1"/>
</dbReference>
<protein>
    <submittedName>
        <fullName evidence="4">Uncharacterized protein</fullName>
    </submittedName>
</protein>
<accession>A0ABD2QBF9</accession>
<dbReference type="PROSITE" id="PS51420">
    <property type="entry name" value="RHO"/>
    <property type="match status" value="1"/>
</dbReference>
<evidence type="ECO:0000313" key="5">
    <source>
        <dbReference type="Proteomes" id="UP001626550"/>
    </source>
</evidence>
<dbReference type="SMART" id="SM00173">
    <property type="entry name" value="RAS"/>
    <property type="match status" value="1"/>
</dbReference>
<sequence length="222" mass="25267">MGFSPNKLLKIILLGDGGVGKSSLIQQFVNNTFDPNCSHTIGVEFLVKEMQVNNTKLTVQIWDTAGQERYRSLRTPFYRGCDICILTFSLDNEESFKNVDMWFSEFYNYANLDPNQPFPFIVVGNKCDLPEEKVVVSKEQIQNWCINNAAKMIDKLPQESESYKKLKETGIPFVTTSAQSAENVASSFETALSLWSLLELKSKENLGNINDFGEYTPLYQHF</sequence>
<organism evidence="4 5">
    <name type="scientific">Cichlidogyrus casuarinus</name>
    <dbReference type="NCBI Taxonomy" id="1844966"/>
    <lineage>
        <taxon>Eukaryota</taxon>
        <taxon>Metazoa</taxon>
        <taxon>Spiralia</taxon>
        <taxon>Lophotrochozoa</taxon>
        <taxon>Platyhelminthes</taxon>
        <taxon>Monogenea</taxon>
        <taxon>Monopisthocotylea</taxon>
        <taxon>Dactylogyridea</taxon>
        <taxon>Ancyrocephalidae</taxon>
        <taxon>Cichlidogyrus</taxon>
    </lineage>
</organism>
<dbReference type="PRINTS" id="PR00449">
    <property type="entry name" value="RASTRNSFRMNG"/>
</dbReference>
<dbReference type="PANTHER" id="PTHR47981:SF1">
    <property type="entry name" value="RE17845P"/>
    <property type="match status" value="1"/>
</dbReference>
<gene>
    <name evidence="4" type="ORF">Ciccas_005262</name>
</gene>
<dbReference type="EMBL" id="JBJKFK010000603">
    <property type="protein sequence ID" value="KAL3316091.1"/>
    <property type="molecule type" value="Genomic_DNA"/>
</dbReference>
<dbReference type="SMART" id="SM00176">
    <property type="entry name" value="RAN"/>
    <property type="match status" value="1"/>
</dbReference>
<dbReference type="PANTHER" id="PTHR47981">
    <property type="entry name" value="RAB FAMILY"/>
    <property type="match status" value="1"/>
</dbReference>
<evidence type="ECO:0000256" key="3">
    <source>
        <dbReference type="ARBA" id="ARBA00023134"/>
    </source>
</evidence>
<dbReference type="InterPro" id="IPR027417">
    <property type="entry name" value="P-loop_NTPase"/>
</dbReference>
<evidence type="ECO:0000256" key="2">
    <source>
        <dbReference type="ARBA" id="ARBA00022741"/>
    </source>
</evidence>
<dbReference type="InterPro" id="IPR005225">
    <property type="entry name" value="Small_GTP-bd"/>
</dbReference>
<keyword evidence="3" id="KW-0342">GTP-binding</keyword>
<dbReference type="AlphaFoldDB" id="A0ABD2QBF9"/>
<name>A0ABD2QBF9_9PLAT</name>
<dbReference type="NCBIfam" id="TIGR00231">
    <property type="entry name" value="small_GTP"/>
    <property type="match status" value="1"/>
</dbReference>
<dbReference type="SMART" id="SM00175">
    <property type="entry name" value="RAB"/>
    <property type="match status" value="1"/>
</dbReference>
<dbReference type="Gene3D" id="3.40.50.300">
    <property type="entry name" value="P-loop containing nucleotide triphosphate hydrolases"/>
    <property type="match status" value="1"/>
</dbReference>
<proteinExistence type="inferred from homology"/>
<comment type="similarity">
    <text evidence="1">Belongs to the small GTPase superfamily. Rab family.</text>
</comment>